<dbReference type="PANTHER" id="PTHR34473:SF2">
    <property type="entry name" value="UPF0699 TRANSMEMBRANE PROTEIN YDBT"/>
    <property type="match status" value="1"/>
</dbReference>
<keyword evidence="1" id="KW-0472">Membrane</keyword>
<feature type="transmembrane region" description="Helical" evidence="1">
    <location>
        <begin position="60"/>
        <end position="82"/>
    </location>
</feature>
<protein>
    <recommendedName>
        <fullName evidence="2">YdbS-like PH domain-containing protein</fullName>
    </recommendedName>
</protein>
<feature type="domain" description="YdbS-like PH" evidence="2">
    <location>
        <begin position="349"/>
        <end position="424"/>
    </location>
</feature>
<comment type="caution">
    <text evidence="3">The sequence shown here is derived from an EMBL/GenBank/DDBJ whole genome shotgun (WGS) entry which is preliminary data.</text>
</comment>
<dbReference type="InterPro" id="IPR005182">
    <property type="entry name" value="YdbS-like_PH"/>
</dbReference>
<keyword evidence="4" id="KW-1185">Reference proteome</keyword>
<name>A0A101RVH4_9ACTN</name>
<accession>A0A101RVH4</accession>
<evidence type="ECO:0000313" key="3">
    <source>
        <dbReference type="EMBL" id="KUN62463.1"/>
    </source>
</evidence>
<dbReference type="Proteomes" id="UP000054375">
    <property type="component" value="Unassembled WGS sequence"/>
</dbReference>
<organism evidence="3 4">
    <name type="scientific">Streptomyces griseorubiginosus</name>
    <dbReference type="NCBI Taxonomy" id="67304"/>
    <lineage>
        <taxon>Bacteria</taxon>
        <taxon>Bacillati</taxon>
        <taxon>Actinomycetota</taxon>
        <taxon>Actinomycetes</taxon>
        <taxon>Kitasatosporales</taxon>
        <taxon>Streptomycetaceae</taxon>
        <taxon>Streptomyces</taxon>
    </lineage>
</organism>
<gene>
    <name evidence="3" type="ORF">AQJ54_31685</name>
</gene>
<sequence>MTTPGVDDAVHEKEAVTERRLHPITPLRRAWAPVAVVIGWAVHDPDQAQRQLTRLTTTMLLTSLAVVVAAGALYGFLTWWFTHFAVTDTELRIRTGLLFRRTAHIRLERIQAIDVTQPLLARVAGVAKLRLDVVGTDKKDELAFLGEREARALRAELLARAAGFAPETAHEVGEAPARELMRTPPRDLALSVVLTGATWMSLLAALVVPPLLWWATESLWTVLATAVPLLGAAGASSVGRFVTEYDWTVGESPDGLRIDHGLLDRSHETVPPGRVQTVRIVEPLLWRRRGWVRVELDVAGSSNSVLVPVAPREVAEAVVARVLPGVVVPPPSALVRPPRRAGRCLPVWWRGHGLAVTDAVFASRQGLLRRSLALVPHAKVQSVRLVQGPWERLWRIAEVHVDTGANKTVTARLRDAQEAAELLRAQAERSRTGRRGARPDRWMV</sequence>
<dbReference type="Pfam" id="PF03703">
    <property type="entry name" value="bPH_2"/>
    <property type="match status" value="3"/>
</dbReference>
<feature type="domain" description="YdbS-like PH" evidence="2">
    <location>
        <begin position="79"/>
        <end position="156"/>
    </location>
</feature>
<dbReference type="PIRSF" id="PIRSF026631">
    <property type="entry name" value="UCP026631"/>
    <property type="match status" value="1"/>
</dbReference>
<dbReference type="RefSeq" id="WP_062033443.1">
    <property type="nucleotide sequence ID" value="NZ_JBEPAT010000032.1"/>
</dbReference>
<evidence type="ECO:0000259" key="2">
    <source>
        <dbReference type="Pfam" id="PF03703"/>
    </source>
</evidence>
<dbReference type="EMBL" id="LMWV01000025">
    <property type="protein sequence ID" value="KUN62463.1"/>
    <property type="molecule type" value="Genomic_DNA"/>
</dbReference>
<dbReference type="AlphaFoldDB" id="A0A101RVH4"/>
<dbReference type="PANTHER" id="PTHR34473">
    <property type="entry name" value="UPF0699 TRANSMEMBRANE PROTEIN YDBS"/>
    <property type="match status" value="1"/>
</dbReference>
<dbReference type="InterPro" id="IPR014529">
    <property type="entry name" value="UCP026631"/>
</dbReference>
<accession>A0A117NTV0</accession>
<keyword evidence="1" id="KW-1133">Transmembrane helix</keyword>
<reference evidence="3 4" key="1">
    <citation type="submission" date="2015-10" db="EMBL/GenBank/DDBJ databases">
        <title>Draft genome sequence of Streptomyces griseorubiginosus DSM 40469, type strain for the species Streptomyces griseorubiginosus.</title>
        <authorList>
            <person name="Ruckert C."/>
            <person name="Winkler A."/>
            <person name="Kalinowski J."/>
            <person name="Kampfer P."/>
            <person name="Glaeser S."/>
        </authorList>
    </citation>
    <scope>NUCLEOTIDE SEQUENCE [LARGE SCALE GENOMIC DNA]</scope>
    <source>
        <strain evidence="3 4">DSM 40469</strain>
    </source>
</reference>
<evidence type="ECO:0000313" key="4">
    <source>
        <dbReference type="Proteomes" id="UP000054375"/>
    </source>
</evidence>
<feature type="transmembrane region" description="Helical" evidence="1">
    <location>
        <begin position="219"/>
        <end position="238"/>
    </location>
</feature>
<keyword evidence="1" id="KW-0812">Transmembrane</keyword>
<proteinExistence type="predicted"/>
<feature type="domain" description="YdbS-like PH" evidence="2">
    <location>
        <begin position="253"/>
        <end position="319"/>
    </location>
</feature>
<evidence type="ECO:0000256" key="1">
    <source>
        <dbReference type="SAM" id="Phobius"/>
    </source>
</evidence>
<feature type="transmembrane region" description="Helical" evidence="1">
    <location>
        <begin position="188"/>
        <end position="213"/>
    </location>
</feature>